<gene>
    <name evidence="7" type="ORF">LSG31_21125</name>
</gene>
<dbReference type="Gene3D" id="3.30.420.40">
    <property type="match status" value="2"/>
</dbReference>
<keyword evidence="3" id="KW-0547">Nucleotide-binding</keyword>
<keyword evidence="5" id="KW-0133">Cell shape</keyword>
<evidence type="ECO:0000256" key="1">
    <source>
        <dbReference type="ARBA" id="ARBA00004496"/>
    </source>
</evidence>
<proteinExistence type="inferred from homology"/>
<dbReference type="EMBL" id="CP089291">
    <property type="protein sequence ID" value="UOF90327.1"/>
    <property type="molecule type" value="Genomic_DNA"/>
</dbReference>
<evidence type="ECO:0000256" key="3">
    <source>
        <dbReference type="ARBA" id="ARBA00022741"/>
    </source>
</evidence>
<keyword evidence="8" id="KW-1185">Reference proteome</keyword>
<protein>
    <submittedName>
        <fullName evidence="7">Rod shape-determining protein</fullName>
    </submittedName>
</protein>
<evidence type="ECO:0000256" key="2">
    <source>
        <dbReference type="ARBA" id="ARBA00022490"/>
    </source>
</evidence>
<name>A0ABY4CII8_9BACL</name>
<dbReference type="RefSeq" id="WP_347437022.1">
    <property type="nucleotide sequence ID" value="NZ_CP089291.1"/>
</dbReference>
<evidence type="ECO:0000256" key="6">
    <source>
        <dbReference type="ARBA" id="ARBA00023458"/>
    </source>
</evidence>
<dbReference type="Pfam" id="PF06723">
    <property type="entry name" value="MreB_Mbl"/>
    <property type="match status" value="1"/>
</dbReference>
<dbReference type="PANTHER" id="PTHR42749:SF1">
    <property type="entry name" value="CELL SHAPE-DETERMINING PROTEIN MREB"/>
    <property type="match status" value="1"/>
</dbReference>
<organism evidence="7 8">
    <name type="scientific">Fodinisporobacter ferrooxydans</name>
    <dbReference type="NCBI Taxonomy" id="2901836"/>
    <lineage>
        <taxon>Bacteria</taxon>
        <taxon>Bacillati</taxon>
        <taxon>Bacillota</taxon>
        <taxon>Bacilli</taxon>
        <taxon>Bacillales</taxon>
        <taxon>Alicyclobacillaceae</taxon>
        <taxon>Fodinisporobacter</taxon>
    </lineage>
</organism>
<dbReference type="InterPro" id="IPR056546">
    <property type="entry name" value="MreB_MamK-like"/>
</dbReference>
<dbReference type="InterPro" id="IPR004753">
    <property type="entry name" value="MreB"/>
</dbReference>
<reference evidence="7" key="1">
    <citation type="submission" date="2021-12" db="EMBL/GenBank/DDBJ databases">
        <title>Alicyclobacillaceae gen. nov., sp. nov., isolated from chalcocite enrichment system.</title>
        <authorList>
            <person name="Jiang Z."/>
        </authorList>
    </citation>
    <scope>NUCLEOTIDE SEQUENCE</scope>
    <source>
        <strain evidence="7">MYW30-H2</strain>
    </source>
</reference>
<dbReference type="PANTHER" id="PTHR42749">
    <property type="entry name" value="CELL SHAPE-DETERMINING PROTEIN MREB"/>
    <property type="match status" value="1"/>
</dbReference>
<evidence type="ECO:0000256" key="5">
    <source>
        <dbReference type="ARBA" id="ARBA00022960"/>
    </source>
</evidence>
<keyword evidence="4" id="KW-0067">ATP-binding</keyword>
<dbReference type="PRINTS" id="PR01652">
    <property type="entry name" value="SHAPEPROTEIN"/>
</dbReference>
<comment type="similarity">
    <text evidence="6">Belongs to the FtsA/MreB family.</text>
</comment>
<accession>A0ABY4CII8</accession>
<evidence type="ECO:0000313" key="8">
    <source>
        <dbReference type="Proteomes" id="UP000830167"/>
    </source>
</evidence>
<evidence type="ECO:0000313" key="7">
    <source>
        <dbReference type="EMBL" id="UOF90327.1"/>
    </source>
</evidence>
<dbReference type="InterPro" id="IPR043129">
    <property type="entry name" value="ATPase_NBD"/>
</dbReference>
<dbReference type="SUPFAM" id="SSF53067">
    <property type="entry name" value="Actin-like ATPase domain"/>
    <property type="match status" value="2"/>
</dbReference>
<keyword evidence="2" id="KW-0963">Cytoplasm</keyword>
<evidence type="ECO:0000256" key="4">
    <source>
        <dbReference type="ARBA" id="ARBA00022840"/>
    </source>
</evidence>
<sequence>MRIVMDLGTCEFRAGMSGQKEFINESSVVARDQSGQFIVGNQAEQMLGRNPHSIQVGFPVVGGIIKDMEAAREVVKHAVSTFRSRTFGKKFSLTLSIPSQMTQIEKRALQDAGAMAGANHVELFDSSIAAAIGAGLPMDTSRGYLIVNLGAGVTEVSLLSMGGIVQSKSVRTGSRSIDEGLVETARKQFQFLIGQRSAERLKHMYGEDKDAREFEVRGRSLTTGLPDSLNIPRSVVEELFNRYYESIHTLILHSLEAAPPELVGDILDHGMILVGGGAKATDLQTMILKTTEIPVIVADEPDTCIIRGLLQTDLAKQSGKLPWKRLKRNYQES</sequence>
<comment type="subcellular location">
    <subcellularLocation>
        <location evidence="1">Cytoplasm</location>
    </subcellularLocation>
</comment>
<dbReference type="Gene3D" id="3.90.640.10">
    <property type="entry name" value="Actin, Chain A, domain 4"/>
    <property type="match status" value="1"/>
</dbReference>
<dbReference type="Proteomes" id="UP000830167">
    <property type="component" value="Chromosome"/>
</dbReference>